<keyword evidence="6" id="KW-0793">Thylakoid</keyword>
<reference evidence="10" key="1">
    <citation type="submission" date="2021-11" db="EMBL/GenBank/DDBJ databases">
        <authorList>
            <consortium name="Genoscope - CEA"/>
            <person name="William W."/>
        </authorList>
    </citation>
    <scope>NUCLEOTIDE SEQUENCE</scope>
</reference>
<keyword evidence="7" id="KW-0472">Membrane</keyword>
<dbReference type="SUPFAM" id="SSF47928">
    <property type="entry name" value="N-terminal domain of the delta subunit of the F1F0-ATP synthase"/>
    <property type="match status" value="1"/>
</dbReference>
<evidence type="ECO:0000256" key="2">
    <source>
        <dbReference type="ARBA" id="ARBA00007046"/>
    </source>
</evidence>
<comment type="subcellular location">
    <subcellularLocation>
        <location evidence="1">Membrane</location>
    </subcellularLocation>
</comment>
<dbReference type="InterPro" id="IPR020781">
    <property type="entry name" value="ATPase_OSCP/d_CS"/>
</dbReference>
<comment type="caution">
    <text evidence="10">The sequence shown here is derived from an EMBL/GenBank/DDBJ whole genome shotgun (WGS) entry which is preliminary data.</text>
</comment>
<dbReference type="EMBL" id="CAKKNE010000002">
    <property type="protein sequence ID" value="CAH0367283.1"/>
    <property type="molecule type" value="Genomic_DNA"/>
</dbReference>
<evidence type="ECO:0000256" key="4">
    <source>
        <dbReference type="ARBA" id="ARBA00022781"/>
    </source>
</evidence>
<keyword evidence="3" id="KW-0813">Transport</keyword>
<evidence type="ECO:0008006" key="12">
    <source>
        <dbReference type="Google" id="ProtNLM"/>
    </source>
</evidence>
<dbReference type="InterPro" id="IPR026015">
    <property type="entry name" value="ATP_synth_OSCP/delta_N_sf"/>
</dbReference>
<protein>
    <recommendedName>
        <fullName evidence="12">ATP synthase subunit O, mitochondrial</fullName>
    </recommendedName>
</protein>
<evidence type="ECO:0000313" key="10">
    <source>
        <dbReference type="EMBL" id="CAH0367283.1"/>
    </source>
</evidence>
<dbReference type="OrthoDB" id="1262810at2759"/>
<keyword evidence="4" id="KW-0375">Hydrogen ion transport</keyword>
<name>A0A8J2S827_9STRA</name>
<evidence type="ECO:0000256" key="3">
    <source>
        <dbReference type="ARBA" id="ARBA00022448"/>
    </source>
</evidence>
<gene>
    <name evidence="10" type="ORF">PECAL_2P02970</name>
</gene>
<dbReference type="GO" id="GO:0046933">
    <property type="term" value="F:proton-transporting ATP synthase activity, rotational mechanism"/>
    <property type="evidence" value="ECO:0007669"/>
    <property type="project" value="InterPro"/>
</dbReference>
<dbReference type="Gene3D" id="1.10.520.20">
    <property type="entry name" value="N-terminal domain of the delta subunit of the F1F0-ATP synthase"/>
    <property type="match status" value="1"/>
</dbReference>
<comment type="similarity">
    <text evidence="2">Belongs to the ATPase delta chain family.</text>
</comment>
<dbReference type="PRINTS" id="PR00125">
    <property type="entry name" value="ATPASEDELTA"/>
</dbReference>
<evidence type="ECO:0000256" key="6">
    <source>
        <dbReference type="ARBA" id="ARBA00023078"/>
    </source>
</evidence>
<keyword evidence="8" id="KW-0066">ATP synthesis</keyword>
<feature type="region of interest" description="Disordered" evidence="9">
    <location>
        <begin position="1"/>
        <end position="25"/>
    </location>
</feature>
<keyword evidence="11" id="KW-1185">Reference proteome</keyword>
<proteinExistence type="inferred from homology"/>
<dbReference type="PANTHER" id="PTHR11910">
    <property type="entry name" value="ATP SYNTHASE DELTA CHAIN"/>
    <property type="match status" value="1"/>
</dbReference>
<keyword evidence="5" id="KW-0406">Ion transport</keyword>
<evidence type="ECO:0000256" key="9">
    <source>
        <dbReference type="SAM" id="MobiDB-lite"/>
    </source>
</evidence>
<dbReference type="InterPro" id="IPR000711">
    <property type="entry name" value="ATPase_OSCP/dsu"/>
</dbReference>
<evidence type="ECO:0000256" key="1">
    <source>
        <dbReference type="ARBA" id="ARBA00004370"/>
    </source>
</evidence>
<accession>A0A8J2S827</accession>
<dbReference type="GO" id="GO:0016020">
    <property type="term" value="C:membrane"/>
    <property type="evidence" value="ECO:0007669"/>
    <property type="project" value="UniProtKB-SubCell"/>
</dbReference>
<evidence type="ECO:0000256" key="7">
    <source>
        <dbReference type="ARBA" id="ARBA00023136"/>
    </source>
</evidence>
<dbReference type="NCBIfam" id="TIGR01145">
    <property type="entry name" value="ATP_synt_delta"/>
    <property type="match status" value="1"/>
</dbReference>
<organism evidence="10 11">
    <name type="scientific">Pelagomonas calceolata</name>
    <dbReference type="NCBI Taxonomy" id="35677"/>
    <lineage>
        <taxon>Eukaryota</taxon>
        <taxon>Sar</taxon>
        <taxon>Stramenopiles</taxon>
        <taxon>Ochrophyta</taxon>
        <taxon>Pelagophyceae</taxon>
        <taxon>Pelagomonadales</taxon>
        <taxon>Pelagomonadaceae</taxon>
        <taxon>Pelagomonas</taxon>
    </lineage>
</organism>
<evidence type="ECO:0000313" key="11">
    <source>
        <dbReference type="Proteomes" id="UP000789595"/>
    </source>
</evidence>
<evidence type="ECO:0000256" key="5">
    <source>
        <dbReference type="ARBA" id="ARBA00023065"/>
    </source>
</evidence>
<sequence length="248" mass="25864">MGGRSMPCAPMPSQQKAKLEPSLRQPFGLSLRAPSKKERMALRAVARTLAPRLAPARRGLAAEAAAEPPVKLFGIHARYASAAYVSAAKGGKTAQVEGELNALAATLAKDASLAGFVKNPTIPRAEKVAAVEKLFEGSKASSITVNTLTTLAANARLGEVDKVIEAYATLMKAERKEVDAVITSATELTAAQTKKISAALKPHLKQGETVKLSAKVDPSLLGGLTVQIGDKYLDLSAATKIGAISRAL</sequence>
<dbReference type="AlphaFoldDB" id="A0A8J2S827"/>
<dbReference type="Pfam" id="PF00213">
    <property type="entry name" value="OSCP"/>
    <property type="match status" value="1"/>
</dbReference>
<dbReference type="Proteomes" id="UP000789595">
    <property type="component" value="Unassembled WGS sequence"/>
</dbReference>
<evidence type="ECO:0000256" key="8">
    <source>
        <dbReference type="ARBA" id="ARBA00023310"/>
    </source>
</evidence>
<dbReference type="HAMAP" id="MF_01416">
    <property type="entry name" value="ATP_synth_delta_bact"/>
    <property type="match status" value="1"/>
</dbReference>
<dbReference type="PROSITE" id="PS00389">
    <property type="entry name" value="ATPASE_DELTA"/>
    <property type="match status" value="1"/>
</dbReference>